<keyword evidence="1" id="KW-1133">Transmembrane helix</keyword>
<protein>
    <recommendedName>
        <fullName evidence="2">Nucleotide-diphospho-sugar transferase domain-containing protein</fullName>
    </recommendedName>
</protein>
<keyword evidence="1" id="KW-0472">Membrane</keyword>
<evidence type="ECO:0000313" key="4">
    <source>
        <dbReference type="Proteomes" id="UP000824469"/>
    </source>
</evidence>
<evidence type="ECO:0000313" key="3">
    <source>
        <dbReference type="EMBL" id="KAH9318555.1"/>
    </source>
</evidence>
<dbReference type="GO" id="GO:0016757">
    <property type="term" value="F:glycosyltransferase activity"/>
    <property type="evidence" value="ECO:0007669"/>
    <property type="project" value="InterPro"/>
</dbReference>
<gene>
    <name evidence="3" type="ORF">KI387_020324</name>
</gene>
<dbReference type="InterPro" id="IPR044575">
    <property type="entry name" value="RAY1-like"/>
</dbReference>
<feature type="domain" description="Nucleotide-diphospho-sugar transferase" evidence="2">
    <location>
        <begin position="516"/>
        <end position="736"/>
    </location>
</feature>
<sequence>MLTPCQIKLHGLDRTKMKDGAGASFSFKHQAMQVGLWFTWLAGFLLIGLSLYATQLLPSLTETDQWKGMDVRGISVTIFAAAGPFVGSVGARQAMAVRSWLALASDLQVVLFGQQPSVLSYVETFNHPRVTVDSTIDFTFLGTPMFHCMVARARASNSDIAVLIEPEFVLLPDFMDALQYVHGLEHDWLLVAMSPKASYFPFYIEDPGQWVEQGGLPVEHEKVQQYVMRKRKWANCKGGKLWAWNTGELPLHAGVMPPFIYGQGFHNEWLLNEALSSDFRFVFDASEAISIFHPKNGMTMNEHFIESVDNTNKVGRVWEIEGNTQLATLYGSFYFRPANFSNNPVKLVKCDGMYSFINPLDEPKSGQTINLQLFPSEINSARESSERQIKNGKLMTSFRRFFLGKRQRKPSVRLGQSLPQGTGKSDVWKDKILGSRMKRRLVDCIYRSNSEGRKLDCPTSNLKSVLKPAITLSLPFSLETLLQKVTDNEKTVILAVVGNNYRDMLMSWVCRLRRLKISNFLIFAIDHQIYQFSVLQGLPVVMDAHAMNVSFNDCHFGTKCFQRVTKVKSRIVLQILRLGYHVIFSDVDVYWFKNPLPYLKSFGPGVLAAQSDEYNETEPLNLPRRLNSGFYFAHPDHATIVAFDKIVKHAAVSDMSEQPSFYDTLCGEGGVYRVGDYLCIEPETNLTVHFLDRNKFPNGAFHDLWEKDNVDDSCKTQGCIILHNNWISGRKRKLERQVSSGLWDYDVSSRMCSQNWQGTKSTSSY</sequence>
<dbReference type="PANTHER" id="PTHR47483">
    <property type="entry name" value="BETA-ARABINOFURANOSYLTRANSFERASE RAY1"/>
    <property type="match status" value="1"/>
</dbReference>
<dbReference type="InterPro" id="IPR005069">
    <property type="entry name" value="Nucl-diP-sugar_transferase"/>
</dbReference>
<proteinExistence type="predicted"/>
<name>A0AA38GBS9_TAXCH</name>
<feature type="transmembrane region" description="Helical" evidence="1">
    <location>
        <begin position="34"/>
        <end position="53"/>
    </location>
</feature>
<dbReference type="EMBL" id="JAHRHJ020000004">
    <property type="protein sequence ID" value="KAH9318555.1"/>
    <property type="molecule type" value="Genomic_DNA"/>
</dbReference>
<accession>A0AA38GBS9</accession>
<dbReference type="AlphaFoldDB" id="A0AA38GBS9"/>
<dbReference type="PANTHER" id="PTHR47483:SF1">
    <property type="entry name" value="BETA-ARABINOFURANOSYLTRANSFERASE RAY1"/>
    <property type="match status" value="1"/>
</dbReference>
<reference evidence="3 4" key="1">
    <citation type="journal article" date="2021" name="Nat. Plants">
        <title>The Taxus genome provides insights into paclitaxel biosynthesis.</title>
        <authorList>
            <person name="Xiong X."/>
            <person name="Gou J."/>
            <person name="Liao Q."/>
            <person name="Li Y."/>
            <person name="Zhou Q."/>
            <person name="Bi G."/>
            <person name="Li C."/>
            <person name="Du R."/>
            <person name="Wang X."/>
            <person name="Sun T."/>
            <person name="Guo L."/>
            <person name="Liang H."/>
            <person name="Lu P."/>
            <person name="Wu Y."/>
            <person name="Zhang Z."/>
            <person name="Ro D.K."/>
            <person name="Shang Y."/>
            <person name="Huang S."/>
            <person name="Yan J."/>
        </authorList>
    </citation>
    <scope>NUCLEOTIDE SEQUENCE [LARGE SCALE GENOMIC DNA]</scope>
    <source>
        <strain evidence="3">Ta-2019</strain>
    </source>
</reference>
<dbReference type="Proteomes" id="UP000824469">
    <property type="component" value="Unassembled WGS sequence"/>
</dbReference>
<evidence type="ECO:0000256" key="1">
    <source>
        <dbReference type="SAM" id="Phobius"/>
    </source>
</evidence>
<keyword evidence="1" id="KW-0812">Transmembrane</keyword>
<dbReference type="Pfam" id="PF03407">
    <property type="entry name" value="Nucleotid_trans"/>
    <property type="match status" value="1"/>
</dbReference>
<keyword evidence="4" id="KW-1185">Reference proteome</keyword>
<dbReference type="OMA" id="WWLIHEV"/>
<comment type="caution">
    <text evidence="3">The sequence shown here is derived from an EMBL/GenBank/DDBJ whole genome shotgun (WGS) entry which is preliminary data.</text>
</comment>
<organism evidence="3 4">
    <name type="scientific">Taxus chinensis</name>
    <name type="common">Chinese yew</name>
    <name type="synonym">Taxus wallichiana var. chinensis</name>
    <dbReference type="NCBI Taxonomy" id="29808"/>
    <lineage>
        <taxon>Eukaryota</taxon>
        <taxon>Viridiplantae</taxon>
        <taxon>Streptophyta</taxon>
        <taxon>Embryophyta</taxon>
        <taxon>Tracheophyta</taxon>
        <taxon>Spermatophyta</taxon>
        <taxon>Pinopsida</taxon>
        <taxon>Pinidae</taxon>
        <taxon>Conifers II</taxon>
        <taxon>Cupressales</taxon>
        <taxon>Taxaceae</taxon>
        <taxon>Taxus</taxon>
    </lineage>
</organism>
<evidence type="ECO:0000259" key="2">
    <source>
        <dbReference type="Pfam" id="PF03407"/>
    </source>
</evidence>